<dbReference type="EMBL" id="LSBJ02000006">
    <property type="protein sequence ID" value="OAQ63064.1"/>
    <property type="molecule type" value="Genomic_DNA"/>
</dbReference>
<evidence type="ECO:0000259" key="1">
    <source>
        <dbReference type="Pfam" id="PF20091"/>
    </source>
</evidence>
<dbReference type="Pfam" id="PF20091">
    <property type="entry name" value="Abhydrolase_10"/>
    <property type="match status" value="1"/>
</dbReference>
<sequence>MTVDQQIREPVQITAPTITHLPETEISKTVVIEPYHVDLLPEYNYVSREYLISGTAYGQPYCTRILLRCPADPEQFTGFVVEEPSHLWGGTSIWRHINRWLMRNGHAWLEVDSQSPSAISKIKHADPERYQAMHFIPGPLANEFSENIPFETEVTKDSLWETYNSFKAQWWPATPQSPEIIAAASYALRSGKLGLTATRVVLSGLSQTGGLTRRFITHSSHLRLPDGTLPFEGYVPCQSGGSALPDCPGVKIIELLGESEFQTVRLPCGIGGQVKETLHRRPDSDSFRLYEIAGMAHRESRYPSAIDTKRWAVADLKGAKWSTFSNSFIYHAVFEALEKWTGDESISPPAGVILETVGQTDEIERDIHGNALGGVRTLHTEVPLSRLVAATPKGRPNWYCGSEWDFSKDKLRELYGTVDNYRQLAGRAIQDQIKAGFLLRGDAETLRRETIEKVVF</sequence>
<reference evidence="2 3" key="1">
    <citation type="journal article" date="2016" name="PLoS Pathog.">
        <title>Biosynthesis of antibiotic leucinostatins in bio-control fungus Purpureocillium lilacinum and their inhibition on phytophthora revealed by genome mining.</title>
        <authorList>
            <person name="Wang G."/>
            <person name="Liu Z."/>
            <person name="Lin R."/>
            <person name="Li E."/>
            <person name="Mao Z."/>
            <person name="Ling J."/>
            <person name="Yang Y."/>
            <person name="Yin W.B."/>
            <person name="Xie B."/>
        </authorList>
    </citation>
    <scope>NUCLEOTIDE SEQUENCE [LARGE SCALE GENOMIC DNA]</scope>
    <source>
        <strain evidence="2">170</strain>
    </source>
</reference>
<protein>
    <submittedName>
        <fullName evidence="2">Signal peptide-containing protein</fullName>
    </submittedName>
</protein>
<dbReference type="AlphaFoldDB" id="A0A179FC53"/>
<feature type="domain" description="Alpha/beta hydrolase" evidence="1">
    <location>
        <begin position="39"/>
        <end position="447"/>
    </location>
</feature>
<proteinExistence type="predicted"/>
<dbReference type="KEGG" id="pchm:VFPPC_08973"/>
<dbReference type="RefSeq" id="XP_018140644.1">
    <property type="nucleotide sequence ID" value="XM_018287584.1"/>
</dbReference>
<dbReference type="STRING" id="1380566.A0A179FC53"/>
<name>A0A179FC53_METCM</name>
<evidence type="ECO:0000313" key="3">
    <source>
        <dbReference type="Proteomes" id="UP000078397"/>
    </source>
</evidence>
<dbReference type="Proteomes" id="UP000078397">
    <property type="component" value="Unassembled WGS sequence"/>
</dbReference>
<dbReference type="InterPro" id="IPR045394">
    <property type="entry name" value="Abhydrolase_dom"/>
</dbReference>
<keyword evidence="3" id="KW-1185">Reference proteome</keyword>
<dbReference type="GeneID" id="28851578"/>
<comment type="caution">
    <text evidence="2">The sequence shown here is derived from an EMBL/GenBank/DDBJ whole genome shotgun (WGS) entry which is preliminary data.</text>
</comment>
<evidence type="ECO:0000313" key="2">
    <source>
        <dbReference type="EMBL" id="OAQ63064.1"/>
    </source>
</evidence>
<accession>A0A179FC53</accession>
<dbReference type="OrthoDB" id="30881at2759"/>
<gene>
    <name evidence="2" type="ORF">VFPPC_08973</name>
</gene>
<organism evidence="2 3">
    <name type="scientific">Pochonia chlamydosporia 170</name>
    <dbReference type="NCBI Taxonomy" id="1380566"/>
    <lineage>
        <taxon>Eukaryota</taxon>
        <taxon>Fungi</taxon>
        <taxon>Dikarya</taxon>
        <taxon>Ascomycota</taxon>
        <taxon>Pezizomycotina</taxon>
        <taxon>Sordariomycetes</taxon>
        <taxon>Hypocreomycetidae</taxon>
        <taxon>Hypocreales</taxon>
        <taxon>Clavicipitaceae</taxon>
        <taxon>Pochonia</taxon>
    </lineage>
</organism>